<feature type="signal peptide" evidence="2">
    <location>
        <begin position="1"/>
        <end position="21"/>
    </location>
</feature>
<organism evidence="3 4">
    <name type="scientific">Apiospora saccharicola</name>
    <dbReference type="NCBI Taxonomy" id="335842"/>
    <lineage>
        <taxon>Eukaryota</taxon>
        <taxon>Fungi</taxon>
        <taxon>Dikarya</taxon>
        <taxon>Ascomycota</taxon>
        <taxon>Pezizomycotina</taxon>
        <taxon>Sordariomycetes</taxon>
        <taxon>Xylariomycetidae</taxon>
        <taxon>Amphisphaeriales</taxon>
        <taxon>Apiosporaceae</taxon>
        <taxon>Apiospora</taxon>
    </lineage>
</organism>
<keyword evidence="2" id="KW-0732">Signal</keyword>
<accession>A0ABR1TK17</accession>
<feature type="compositionally biased region" description="Low complexity" evidence="1">
    <location>
        <begin position="95"/>
        <end position="120"/>
    </location>
</feature>
<feature type="compositionally biased region" description="Gly residues" evidence="1">
    <location>
        <begin position="62"/>
        <end position="73"/>
    </location>
</feature>
<evidence type="ECO:0000256" key="1">
    <source>
        <dbReference type="SAM" id="MobiDB-lite"/>
    </source>
</evidence>
<dbReference type="Proteomes" id="UP001446871">
    <property type="component" value="Unassembled WGS sequence"/>
</dbReference>
<evidence type="ECO:0000313" key="4">
    <source>
        <dbReference type="Proteomes" id="UP001446871"/>
    </source>
</evidence>
<reference evidence="3 4" key="1">
    <citation type="submission" date="2023-01" db="EMBL/GenBank/DDBJ databases">
        <title>Analysis of 21 Apiospora genomes using comparative genomics revels a genus with tremendous synthesis potential of carbohydrate active enzymes and secondary metabolites.</title>
        <authorList>
            <person name="Sorensen T."/>
        </authorList>
    </citation>
    <scope>NUCLEOTIDE SEQUENCE [LARGE SCALE GENOMIC DNA]</scope>
    <source>
        <strain evidence="3 4">CBS 83171</strain>
    </source>
</reference>
<sequence length="141" mass="14425">MPLTLITALALAVLLEGIVFGAYCSTLEEGDGCCYPGQTPPGSPYSAYGRYRHRRRSSARTGSGGGGGGGGRRTGTVSAPAAATTNQRGGEDSHSSSSSTLVPSMSEVGSSPSPSPSSSSTLHQGRGYSLRQRIMRRASRG</sequence>
<name>A0ABR1TK17_9PEZI</name>
<evidence type="ECO:0000256" key="2">
    <source>
        <dbReference type="SAM" id="SignalP"/>
    </source>
</evidence>
<proteinExistence type="predicted"/>
<feature type="chain" id="PRO_5046066358" evidence="2">
    <location>
        <begin position="22"/>
        <end position="141"/>
    </location>
</feature>
<feature type="region of interest" description="Disordered" evidence="1">
    <location>
        <begin position="33"/>
        <end position="141"/>
    </location>
</feature>
<keyword evidence="4" id="KW-1185">Reference proteome</keyword>
<comment type="caution">
    <text evidence="3">The sequence shown here is derived from an EMBL/GenBank/DDBJ whole genome shotgun (WGS) entry which is preliminary data.</text>
</comment>
<gene>
    <name evidence="3" type="ORF">PG996_014345</name>
</gene>
<evidence type="ECO:0000313" key="3">
    <source>
        <dbReference type="EMBL" id="KAK8046281.1"/>
    </source>
</evidence>
<dbReference type="EMBL" id="JAQQWM010000009">
    <property type="protein sequence ID" value="KAK8046281.1"/>
    <property type="molecule type" value="Genomic_DNA"/>
</dbReference>
<protein>
    <submittedName>
        <fullName evidence="3">Uncharacterized protein</fullName>
    </submittedName>
</protein>